<proteinExistence type="predicted"/>
<protein>
    <submittedName>
        <fullName evidence="1">Transmembrane protein, putative</fullName>
    </submittedName>
</protein>
<accession>A0A0S4JCE5</accession>
<sequence length="555" mass="61363">MMQKLFHKFKLRQLQKSKKANVLSLIVSLLFIIAVAQVSLLAERLDCRMRSCGGPKLLAPPVVLFRTSSVVAKRGADASTICIGVPLRQEDAIDDVFLRKLRSNLFDEDLQSQRIVVYVTTRGEHKLEEALRISRELLRQDSVVLLKNRHHRPKIVIEALQPFALPENATLGTMVNHMLLQFTRTQQEGFEEAPCHHILILDPTRVPTSSSFLRTMIADVASSSAVAATCTTYRGGSAAPPSNDRGPVLDRGFNFTIDRKSQSRQPMVNRIDFNVSEGTPRAEVSAVQLISPYCLLIDWSVMKKRVVTPRSSQGTSALQLQIASPVAAEATALDTYMIALEDLKRWSQLLVTELTKVSSREVMRSLQETEREVVRKAFSASRDAGRLLHSLAGSEEEAFMIDGHTSSLSTKCHEQQQEGQTLSQPINVIKCLSTMVDHNMNAAEALLTVPASSMPREEQVGWSLSLRMYELLGNATAAYPHTLVSSGAACVLSQHNVPIALRTYATTSGTSTASAMHQHQPLIGASSFPLHGDTAFWKAHREVLQLYSELNLLGF</sequence>
<keyword evidence="1" id="KW-0472">Membrane</keyword>
<reference evidence="2" key="1">
    <citation type="submission" date="2015-09" db="EMBL/GenBank/DDBJ databases">
        <authorList>
            <consortium name="Pathogen Informatics"/>
        </authorList>
    </citation>
    <scope>NUCLEOTIDE SEQUENCE [LARGE SCALE GENOMIC DNA]</scope>
    <source>
        <strain evidence="2">Lake Konstanz</strain>
    </source>
</reference>
<dbReference type="EMBL" id="CYKH01001573">
    <property type="protein sequence ID" value="CUG87688.1"/>
    <property type="molecule type" value="Genomic_DNA"/>
</dbReference>
<keyword evidence="1" id="KW-0812">Transmembrane</keyword>
<evidence type="ECO:0000313" key="2">
    <source>
        <dbReference type="Proteomes" id="UP000051952"/>
    </source>
</evidence>
<name>A0A0S4JCE5_BODSA</name>
<dbReference type="AlphaFoldDB" id="A0A0S4JCE5"/>
<gene>
    <name evidence="1" type="ORF">BSAL_11455</name>
</gene>
<dbReference type="Proteomes" id="UP000051952">
    <property type="component" value="Unassembled WGS sequence"/>
</dbReference>
<evidence type="ECO:0000313" key="1">
    <source>
        <dbReference type="EMBL" id="CUG87688.1"/>
    </source>
</evidence>
<dbReference type="VEuPathDB" id="TriTrypDB:BSAL_11455"/>
<organism evidence="1 2">
    <name type="scientific">Bodo saltans</name>
    <name type="common">Flagellated protozoan</name>
    <dbReference type="NCBI Taxonomy" id="75058"/>
    <lineage>
        <taxon>Eukaryota</taxon>
        <taxon>Discoba</taxon>
        <taxon>Euglenozoa</taxon>
        <taxon>Kinetoplastea</taxon>
        <taxon>Metakinetoplastina</taxon>
        <taxon>Eubodonida</taxon>
        <taxon>Bodonidae</taxon>
        <taxon>Bodo</taxon>
    </lineage>
</organism>
<keyword evidence="2" id="KW-1185">Reference proteome</keyword>